<proteinExistence type="predicted"/>
<evidence type="ECO:0000313" key="2">
    <source>
        <dbReference type="Proteomes" id="UP000269693"/>
    </source>
</evidence>
<protein>
    <recommendedName>
        <fullName evidence="3">GIY-YIG domain-containing protein</fullName>
    </recommendedName>
</protein>
<organism evidence="1 2">
    <name type="scientific">Tenacibaculum mesophilum</name>
    <dbReference type="NCBI Taxonomy" id="104268"/>
    <lineage>
        <taxon>Bacteria</taxon>
        <taxon>Pseudomonadati</taxon>
        <taxon>Bacteroidota</taxon>
        <taxon>Flavobacteriia</taxon>
        <taxon>Flavobacteriales</taxon>
        <taxon>Flavobacteriaceae</taxon>
        <taxon>Tenacibaculum</taxon>
    </lineage>
</organism>
<name>A0ABN5T717_9FLAO</name>
<evidence type="ECO:0008006" key="3">
    <source>
        <dbReference type="Google" id="ProtNLM"/>
    </source>
</evidence>
<gene>
    <name evidence="1" type="ORF">D6200_06650</name>
</gene>
<sequence>MVSNYRYTLFLKQESNLSYIHYKEKKGKKVNFKKPITQKGVPKIYVIKTENEIIYVGYANQSLGLRLGQGMRPKGVKGYHGYKWKDKYDMVELLVFTFENMGLNFDNKKNQKLFFQAVEAELVYKIRFETGNWPMHQNEIHFNNHVDKNKVLQIVDSIYKTLTNR</sequence>
<reference evidence="1 2" key="1">
    <citation type="submission" date="2018-09" db="EMBL/GenBank/DDBJ databases">
        <title>Insights into the microbiota of Asian seabass (Lates calcarifer) with tenacibaculosis symptoms and description of sp. nov. Tenacibaculum singaporense.</title>
        <authorList>
            <person name="Miyake S."/>
            <person name="Soh M."/>
            <person name="Azman M.N."/>
            <person name="Ngoh S.Y."/>
            <person name="Orban L."/>
            <person name="Seedorf H."/>
        </authorList>
    </citation>
    <scope>NUCLEOTIDE SEQUENCE [LARGE SCALE GENOMIC DNA]</scope>
    <source>
        <strain evidence="1 2">DSM 13764</strain>
    </source>
</reference>
<dbReference type="RefSeq" id="WP_073184906.1">
    <property type="nucleotide sequence ID" value="NZ_CP032544.1"/>
</dbReference>
<evidence type="ECO:0000313" key="1">
    <source>
        <dbReference type="EMBL" id="AZJ32255.1"/>
    </source>
</evidence>
<keyword evidence="2" id="KW-1185">Reference proteome</keyword>
<dbReference type="EMBL" id="CP032544">
    <property type="protein sequence ID" value="AZJ32255.1"/>
    <property type="molecule type" value="Genomic_DNA"/>
</dbReference>
<accession>A0ABN5T717</accession>
<dbReference type="Proteomes" id="UP000269693">
    <property type="component" value="Chromosome"/>
</dbReference>